<evidence type="ECO:0000256" key="4">
    <source>
        <dbReference type="ARBA" id="ARBA00022723"/>
    </source>
</evidence>
<dbReference type="AlphaFoldDB" id="A0A2R5GQC7"/>
<organism evidence="7 8">
    <name type="scientific">Hondaea fermentalgiana</name>
    <dbReference type="NCBI Taxonomy" id="2315210"/>
    <lineage>
        <taxon>Eukaryota</taxon>
        <taxon>Sar</taxon>
        <taxon>Stramenopiles</taxon>
        <taxon>Bigyra</taxon>
        <taxon>Labyrinthulomycetes</taxon>
        <taxon>Thraustochytrida</taxon>
        <taxon>Thraustochytriidae</taxon>
        <taxon>Hondaea</taxon>
    </lineage>
</organism>
<dbReference type="GO" id="GO:0010038">
    <property type="term" value="P:response to metal ion"/>
    <property type="evidence" value="ECO:0007669"/>
    <property type="project" value="InterPro"/>
</dbReference>
<dbReference type="InterPro" id="IPR038156">
    <property type="entry name" value="PCS_N_sf"/>
</dbReference>
<gene>
    <name evidence="7" type="ORF">FCC1311_067812</name>
</gene>
<dbReference type="InterPro" id="IPR007719">
    <property type="entry name" value="PCS_N"/>
</dbReference>
<dbReference type="SUPFAM" id="SSF54001">
    <property type="entry name" value="Cysteine proteinases"/>
    <property type="match status" value="1"/>
</dbReference>
<accession>A0A2R5GQC7</accession>
<dbReference type="PANTHER" id="PTHR33447">
    <property type="entry name" value="GLUTATHIONE GAMMA-GLUTAMYLCYSTEINYLTRANSFERASE"/>
    <property type="match status" value="1"/>
</dbReference>
<name>A0A2R5GQC7_9STRA</name>
<evidence type="ECO:0000313" key="8">
    <source>
        <dbReference type="Proteomes" id="UP000241890"/>
    </source>
</evidence>
<keyword evidence="3 7" id="KW-0808">Transferase</keyword>
<dbReference type="GO" id="GO:0046938">
    <property type="term" value="P:phytochelatin biosynthetic process"/>
    <property type="evidence" value="ECO:0007669"/>
    <property type="project" value="InterPro"/>
</dbReference>
<sequence>MAEDDSPPTPNASVDKRQKSSRSETATTSRKSWLERAFRKQVGDTACGLASLAVVVDALHLKLHEADEPLEQPRGRTQEDEVLAWQRTPEHGAKDAVSMTNVKARGMTLAQLSQLSWNAGILHVCCYADRFKDADEFRDTLQAALGGPCMVIMNYNMTIAGQTPFKGHFSPLDCYNADNDTFRILDVWKLTPTDDYWAETTKLWEAAADQDSDAKRCRGFLVIAPSAPQFLALSSEHRPVAIERSQNEDIGVLVRLPGDRIVTKKHIQDWQISGVSDLNEQILALLKAGISQLEPFMAFGEP</sequence>
<evidence type="ECO:0000313" key="7">
    <source>
        <dbReference type="EMBL" id="GBG30561.1"/>
    </source>
</evidence>
<keyword evidence="8" id="KW-1185">Reference proteome</keyword>
<dbReference type="PROSITE" id="PS51443">
    <property type="entry name" value="PCS"/>
    <property type="match status" value="1"/>
</dbReference>
<dbReference type="Gene3D" id="3.90.70.30">
    <property type="entry name" value="Phytochelatin synthase, N-terminal domain"/>
    <property type="match status" value="1"/>
</dbReference>
<dbReference type="PANTHER" id="PTHR33447:SF20">
    <property type="entry name" value="GLUTATHIONE GAMMA-GLUTAMYLCYSTEINYLTRANSFERASE"/>
    <property type="match status" value="1"/>
</dbReference>
<dbReference type="EMBL" id="BEYU01000078">
    <property type="protein sequence ID" value="GBG30561.1"/>
    <property type="molecule type" value="Genomic_DNA"/>
</dbReference>
<protein>
    <recommendedName>
        <fullName evidence="1">glutathione gamma-glutamylcysteinyltransferase</fullName>
        <ecNumber evidence="1">2.3.2.15</ecNumber>
    </recommendedName>
</protein>
<evidence type="ECO:0000256" key="1">
    <source>
        <dbReference type="ARBA" id="ARBA00012468"/>
    </source>
</evidence>
<comment type="caution">
    <text evidence="7">The sequence shown here is derived from an EMBL/GenBank/DDBJ whole genome shotgun (WGS) entry which is preliminary data.</text>
</comment>
<evidence type="ECO:0000256" key="2">
    <source>
        <dbReference type="ARBA" id="ARBA00022539"/>
    </source>
</evidence>
<feature type="region of interest" description="Disordered" evidence="5">
    <location>
        <begin position="1"/>
        <end position="30"/>
    </location>
</feature>
<feature type="domain" description="Peptidase C83" evidence="6">
    <location>
        <begin position="1"/>
        <end position="228"/>
    </location>
</feature>
<proteinExistence type="predicted"/>
<dbReference type="Proteomes" id="UP000241890">
    <property type="component" value="Unassembled WGS sequence"/>
</dbReference>
<dbReference type="OrthoDB" id="448954at2759"/>
<evidence type="ECO:0000256" key="5">
    <source>
        <dbReference type="SAM" id="MobiDB-lite"/>
    </source>
</evidence>
<dbReference type="InParanoid" id="A0A2R5GQC7"/>
<evidence type="ECO:0000259" key="6">
    <source>
        <dbReference type="PROSITE" id="PS51443"/>
    </source>
</evidence>
<keyword evidence="2" id="KW-0104">Cadmium</keyword>
<evidence type="ECO:0000256" key="3">
    <source>
        <dbReference type="ARBA" id="ARBA00022679"/>
    </source>
</evidence>
<dbReference type="InterPro" id="IPR040409">
    <property type="entry name" value="PCS-like"/>
</dbReference>
<dbReference type="GO" id="GO:0046872">
    <property type="term" value="F:metal ion binding"/>
    <property type="evidence" value="ECO:0007669"/>
    <property type="project" value="UniProtKB-KW"/>
</dbReference>
<dbReference type="GO" id="GO:0016756">
    <property type="term" value="F:glutathione gamma-glutamylcysteinyltransferase activity"/>
    <property type="evidence" value="ECO:0007669"/>
    <property type="project" value="UniProtKB-EC"/>
</dbReference>
<keyword evidence="4" id="KW-0479">Metal-binding</keyword>
<dbReference type="EC" id="2.3.2.15" evidence="1"/>
<dbReference type="Pfam" id="PF05023">
    <property type="entry name" value="Phytochelatin"/>
    <property type="match status" value="1"/>
</dbReference>
<dbReference type="InterPro" id="IPR038765">
    <property type="entry name" value="Papain-like_cys_pep_sf"/>
</dbReference>
<reference evidence="7 8" key="1">
    <citation type="submission" date="2017-12" db="EMBL/GenBank/DDBJ databases">
        <title>Sequencing, de novo assembly and annotation of complete genome of a new Thraustochytrid species, strain FCC1311.</title>
        <authorList>
            <person name="Sedici K."/>
            <person name="Godart F."/>
            <person name="Aiese Cigliano R."/>
            <person name="Sanseverino W."/>
            <person name="Barakat M."/>
            <person name="Ortet P."/>
            <person name="Marechal E."/>
            <person name="Cagnac O."/>
            <person name="Amato A."/>
        </authorList>
    </citation>
    <scope>NUCLEOTIDE SEQUENCE [LARGE SCALE GENOMIC DNA]</scope>
</reference>